<sequence>MSLNKTALAIIGALALGSTAVQAAPGGGKVNFEGSIIDAPCSLDAKSVDQTVRLDQISNKVLANNGMSDTANFNIELRQCDITTMKKVKITFGGDIDTTDPTLLAIAGTARGAGIELSKGNQKVKLGETLPAHTLIEGDNSLLFGARLKGTTAKDVAVTPGEFNAVANFQLAYE</sequence>
<gene>
    <name evidence="3" type="primary">smfA</name>
    <name evidence="3" type="ORF">CCOS864_01940</name>
</gene>
<dbReference type="Gene3D" id="2.60.40.1090">
    <property type="entry name" value="Fimbrial-type adhesion domain"/>
    <property type="match status" value="1"/>
</dbReference>
<dbReference type="RefSeq" id="WP_115086126.1">
    <property type="nucleotide sequence ID" value="NZ_CBCSFG010000044.1"/>
</dbReference>
<dbReference type="Pfam" id="PF00419">
    <property type="entry name" value="Fimbrial"/>
    <property type="match status" value="1"/>
</dbReference>
<dbReference type="GO" id="GO:0009289">
    <property type="term" value="C:pilus"/>
    <property type="evidence" value="ECO:0007669"/>
    <property type="project" value="InterPro"/>
</dbReference>
<evidence type="ECO:0000259" key="2">
    <source>
        <dbReference type="Pfam" id="PF00419"/>
    </source>
</evidence>
<dbReference type="EMBL" id="UIDD01000006">
    <property type="protein sequence ID" value="SUQ62496.1"/>
    <property type="molecule type" value="Genomic_DNA"/>
</dbReference>
<dbReference type="PANTHER" id="PTHR33420">
    <property type="entry name" value="FIMBRIAL SUBUNIT ELFA-RELATED"/>
    <property type="match status" value="1"/>
</dbReference>
<dbReference type="InterPro" id="IPR050263">
    <property type="entry name" value="Bact_Fimbrial_Adh_Pro"/>
</dbReference>
<dbReference type="GO" id="GO:0043709">
    <property type="term" value="P:cell adhesion involved in single-species biofilm formation"/>
    <property type="evidence" value="ECO:0007669"/>
    <property type="project" value="TreeGrafter"/>
</dbReference>
<reference evidence="4" key="1">
    <citation type="submission" date="2018-07" db="EMBL/GenBank/DDBJ databases">
        <authorList>
            <person name="Blom J."/>
        </authorList>
    </citation>
    <scope>NUCLEOTIDE SEQUENCE [LARGE SCALE GENOMIC DNA]</scope>
    <source>
        <strain evidence="4">CCOS 864</strain>
    </source>
</reference>
<feature type="signal peptide" evidence="1">
    <location>
        <begin position="1"/>
        <end position="23"/>
    </location>
</feature>
<accession>A0A380SZ30</accession>
<proteinExistence type="predicted"/>
<dbReference type="Proteomes" id="UP000255177">
    <property type="component" value="Unassembled WGS sequence"/>
</dbReference>
<organism evidence="3 4">
    <name type="scientific">Pseudomonas wadenswilerensis</name>
    <dbReference type="NCBI Taxonomy" id="1785161"/>
    <lineage>
        <taxon>Bacteria</taxon>
        <taxon>Pseudomonadati</taxon>
        <taxon>Pseudomonadota</taxon>
        <taxon>Gammaproteobacteria</taxon>
        <taxon>Pseudomonadales</taxon>
        <taxon>Pseudomonadaceae</taxon>
        <taxon>Pseudomonas</taxon>
    </lineage>
</organism>
<name>A0A380SZ30_9PSED</name>
<evidence type="ECO:0000313" key="4">
    <source>
        <dbReference type="Proteomes" id="UP000255177"/>
    </source>
</evidence>
<evidence type="ECO:0000313" key="3">
    <source>
        <dbReference type="EMBL" id="SUQ62496.1"/>
    </source>
</evidence>
<dbReference type="InterPro" id="IPR000259">
    <property type="entry name" value="Adhesion_dom_fimbrial"/>
</dbReference>
<evidence type="ECO:0000256" key="1">
    <source>
        <dbReference type="SAM" id="SignalP"/>
    </source>
</evidence>
<dbReference type="SUPFAM" id="SSF49401">
    <property type="entry name" value="Bacterial adhesins"/>
    <property type="match status" value="1"/>
</dbReference>
<dbReference type="InterPro" id="IPR036937">
    <property type="entry name" value="Adhesion_dom_fimbrial_sf"/>
</dbReference>
<feature type="domain" description="Fimbrial-type adhesion" evidence="2">
    <location>
        <begin position="31"/>
        <end position="173"/>
    </location>
</feature>
<keyword evidence="1" id="KW-0732">Signal</keyword>
<keyword evidence="4" id="KW-1185">Reference proteome</keyword>
<protein>
    <submittedName>
        <fullName evidence="3">Fimbria A protein</fullName>
    </submittedName>
</protein>
<dbReference type="InterPro" id="IPR008966">
    <property type="entry name" value="Adhesion_dom_sf"/>
</dbReference>
<feature type="chain" id="PRO_5016929131" evidence="1">
    <location>
        <begin position="24"/>
        <end position="174"/>
    </location>
</feature>
<dbReference type="PANTHER" id="PTHR33420:SF26">
    <property type="entry name" value="FIMBRIAL SUBUNIT"/>
    <property type="match status" value="1"/>
</dbReference>
<dbReference type="AlphaFoldDB" id="A0A380SZ30"/>